<dbReference type="PANTHER" id="PTHR43918">
    <property type="entry name" value="ACETYLCHOLINESTERASE"/>
    <property type="match status" value="1"/>
</dbReference>
<dbReference type="PANTHER" id="PTHR43918:SF4">
    <property type="entry name" value="CARBOXYLIC ESTER HYDROLASE"/>
    <property type="match status" value="1"/>
</dbReference>
<dbReference type="GO" id="GO:0052689">
    <property type="term" value="F:carboxylic ester hydrolase activity"/>
    <property type="evidence" value="ECO:0007669"/>
    <property type="project" value="TreeGrafter"/>
</dbReference>
<keyword evidence="7" id="KW-1185">Reference proteome</keyword>
<keyword evidence="2 3" id="KW-0378">Hydrolase</keyword>
<proteinExistence type="inferred from homology"/>
<dbReference type="AlphaFoldDB" id="A0A8H7T011"/>
<evidence type="ECO:0000313" key="7">
    <source>
        <dbReference type="Proteomes" id="UP000664132"/>
    </source>
</evidence>
<feature type="region of interest" description="Disordered" evidence="4">
    <location>
        <begin position="532"/>
        <end position="572"/>
    </location>
</feature>
<dbReference type="EC" id="3.1.1.-" evidence="3"/>
<dbReference type="Proteomes" id="UP000664132">
    <property type="component" value="Unassembled WGS sequence"/>
</dbReference>
<comment type="caution">
    <text evidence="6">The sequence shown here is derived from an EMBL/GenBank/DDBJ whole genome shotgun (WGS) entry which is preliminary data.</text>
</comment>
<reference evidence="6" key="1">
    <citation type="submission" date="2021-02" db="EMBL/GenBank/DDBJ databases">
        <title>Genome sequence Cadophora malorum strain M34.</title>
        <authorList>
            <person name="Stefanovic E."/>
            <person name="Vu D."/>
            <person name="Scully C."/>
            <person name="Dijksterhuis J."/>
            <person name="Roader J."/>
            <person name="Houbraken J."/>
        </authorList>
    </citation>
    <scope>NUCLEOTIDE SEQUENCE</scope>
    <source>
        <strain evidence="6">M34</strain>
    </source>
</reference>
<dbReference type="InterPro" id="IPR019826">
    <property type="entry name" value="Carboxylesterase_B_AS"/>
</dbReference>
<evidence type="ECO:0000256" key="3">
    <source>
        <dbReference type="RuleBase" id="RU361235"/>
    </source>
</evidence>
<comment type="similarity">
    <text evidence="1 3">Belongs to the type-B carboxylesterase/lipase family.</text>
</comment>
<feature type="domain" description="Carboxylesterase type B" evidence="5">
    <location>
        <begin position="32"/>
        <end position="367"/>
    </location>
</feature>
<dbReference type="Pfam" id="PF00135">
    <property type="entry name" value="COesterase"/>
    <property type="match status" value="1"/>
</dbReference>
<sequence>MKSSVLLTLAAGLCASAFSLERRQAANWTVGQTVQTESGPVNGHAAKNNSQVSEYLGIPYGQAPVGDLRFAAPVKFTGNSSINGTSFGPNCPVKRSTSSTPTAQALDAANVTAAGITTLSILSASGTYSEDCLFLNVWTKPQTGESKKAVLVWLYGGGFSSGAASVPGYNGANIAGQEDVVVVSLNYRLSILGFPGNPNSTANVALLDQRLAVEWVRDNIENFGGDPSRITLFGQSAGAASVDIYSYAWNQDPIVAGLIPESGNVIGWGLPNSKEFGAAAWYNVSSTLGCGNSSSDSAAVLSCMRSQNYSDILNSIPAASGTSAILGYFGPTEDDVVVFSNYSSRTPAKIPMLIGNNDYEAGLFRTQFALNGLFYPDNFWTAFNLQAFTCPTGIRANLSIANEIPTWRYRYMGVFPNLAVSSEAGTWHTAEVPMLFNTAPSSPPATAEQVSIGNYMRGAWAAFAKDPQEGLTNYGWPVYNTSQDSLVRLGFENKTGPNLINPYRYDADCVFVNVSSTDSNVEIPDLPDLGAAVTPTANGTSPTPTPTATGTGAGAGGASGTTSPSPTSTNAGERLKVGGYLSFVAVMAIALM</sequence>
<feature type="compositionally biased region" description="Low complexity" evidence="4">
    <location>
        <begin position="560"/>
        <end position="572"/>
    </location>
</feature>
<dbReference type="SUPFAM" id="SSF53474">
    <property type="entry name" value="alpha/beta-Hydrolases"/>
    <property type="match status" value="1"/>
</dbReference>
<organism evidence="6 7">
    <name type="scientific">Cadophora malorum</name>
    <dbReference type="NCBI Taxonomy" id="108018"/>
    <lineage>
        <taxon>Eukaryota</taxon>
        <taxon>Fungi</taxon>
        <taxon>Dikarya</taxon>
        <taxon>Ascomycota</taxon>
        <taxon>Pezizomycotina</taxon>
        <taxon>Leotiomycetes</taxon>
        <taxon>Helotiales</taxon>
        <taxon>Ploettnerulaceae</taxon>
        <taxon>Cadophora</taxon>
    </lineage>
</organism>
<protein>
    <recommendedName>
        <fullName evidence="3">Carboxylic ester hydrolase</fullName>
        <ecNumber evidence="3">3.1.1.-</ecNumber>
    </recommendedName>
</protein>
<dbReference type="InterPro" id="IPR050654">
    <property type="entry name" value="AChE-related_enzymes"/>
</dbReference>
<gene>
    <name evidence="6" type="ORF">IFR04_015813</name>
</gene>
<evidence type="ECO:0000313" key="6">
    <source>
        <dbReference type="EMBL" id="KAG4411054.1"/>
    </source>
</evidence>
<dbReference type="InterPro" id="IPR029058">
    <property type="entry name" value="AB_hydrolase_fold"/>
</dbReference>
<evidence type="ECO:0000256" key="2">
    <source>
        <dbReference type="ARBA" id="ARBA00022801"/>
    </source>
</evidence>
<feature type="compositionally biased region" description="Low complexity" evidence="4">
    <location>
        <begin position="534"/>
        <end position="550"/>
    </location>
</feature>
<feature type="signal peptide" evidence="3">
    <location>
        <begin position="1"/>
        <end position="19"/>
    </location>
</feature>
<name>A0A8H7T011_9HELO</name>
<dbReference type="PROSITE" id="PS00122">
    <property type="entry name" value="CARBOXYLESTERASE_B_1"/>
    <property type="match status" value="1"/>
</dbReference>
<dbReference type="EMBL" id="JAFJYH010000531">
    <property type="protein sequence ID" value="KAG4411054.1"/>
    <property type="molecule type" value="Genomic_DNA"/>
</dbReference>
<feature type="chain" id="PRO_5034300496" description="Carboxylic ester hydrolase" evidence="3">
    <location>
        <begin position="20"/>
        <end position="592"/>
    </location>
</feature>
<evidence type="ECO:0000259" key="5">
    <source>
        <dbReference type="Pfam" id="PF00135"/>
    </source>
</evidence>
<keyword evidence="3" id="KW-0732">Signal</keyword>
<evidence type="ECO:0000256" key="1">
    <source>
        <dbReference type="ARBA" id="ARBA00005964"/>
    </source>
</evidence>
<accession>A0A8H7T011</accession>
<dbReference type="Gene3D" id="3.40.50.1820">
    <property type="entry name" value="alpha/beta hydrolase"/>
    <property type="match status" value="1"/>
</dbReference>
<dbReference type="InterPro" id="IPR002018">
    <property type="entry name" value="CarbesteraseB"/>
</dbReference>
<dbReference type="OrthoDB" id="408631at2759"/>
<evidence type="ECO:0000256" key="4">
    <source>
        <dbReference type="SAM" id="MobiDB-lite"/>
    </source>
</evidence>